<comment type="catalytic activity">
    <reaction evidence="11 12">
        <text>GTP + AH2 + S-adenosyl-L-methionine = (8S)-3',8-cyclo-7,8-dihydroguanosine 5'-triphosphate + 5'-deoxyadenosine + L-methionine + A + H(+)</text>
        <dbReference type="Rhea" id="RHEA:49576"/>
        <dbReference type="ChEBI" id="CHEBI:13193"/>
        <dbReference type="ChEBI" id="CHEBI:15378"/>
        <dbReference type="ChEBI" id="CHEBI:17319"/>
        <dbReference type="ChEBI" id="CHEBI:17499"/>
        <dbReference type="ChEBI" id="CHEBI:37565"/>
        <dbReference type="ChEBI" id="CHEBI:57844"/>
        <dbReference type="ChEBI" id="CHEBI:59789"/>
        <dbReference type="ChEBI" id="CHEBI:131766"/>
        <dbReference type="EC" id="4.1.99.22"/>
    </reaction>
</comment>
<evidence type="ECO:0000256" key="13">
    <source>
        <dbReference type="SAM" id="MobiDB-lite"/>
    </source>
</evidence>
<dbReference type="InterPro" id="IPR010505">
    <property type="entry name" value="MoaA_twitch"/>
</dbReference>
<dbReference type="InterPro" id="IPR000385">
    <property type="entry name" value="MoaA_NifB_PqqE_Fe-S-bd_CS"/>
</dbReference>
<evidence type="ECO:0000256" key="2">
    <source>
        <dbReference type="ARBA" id="ARBA00022485"/>
    </source>
</evidence>
<organism evidence="15 16">
    <name type="scientific">Corynebacterium lipophilum</name>
    <dbReference type="NCBI Taxonomy" id="2804918"/>
    <lineage>
        <taxon>Bacteria</taxon>
        <taxon>Bacillati</taxon>
        <taxon>Actinomycetota</taxon>
        <taxon>Actinomycetes</taxon>
        <taxon>Mycobacteriales</taxon>
        <taxon>Corynebacteriaceae</taxon>
        <taxon>Corynebacterium</taxon>
    </lineage>
</organism>
<feature type="domain" description="Radical SAM core" evidence="14">
    <location>
        <begin position="41"/>
        <end position="261"/>
    </location>
</feature>
<evidence type="ECO:0000259" key="14">
    <source>
        <dbReference type="PROSITE" id="PS51918"/>
    </source>
</evidence>
<evidence type="ECO:0000256" key="6">
    <source>
        <dbReference type="ARBA" id="ARBA00023004"/>
    </source>
</evidence>
<keyword evidence="7 12" id="KW-0411">Iron-sulfur</keyword>
<dbReference type="GO" id="GO:0061798">
    <property type="term" value="F:GTP 3',8'-cyclase activity"/>
    <property type="evidence" value="ECO:0007669"/>
    <property type="project" value="UniProtKB-UniRule"/>
</dbReference>
<keyword evidence="5 12" id="KW-0547">Nucleotide-binding</keyword>
<dbReference type="Proteomes" id="UP001205920">
    <property type="component" value="Unassembled WGS sequence"/>
</dbReference>
<dbReference type="InterPro" id="IPR058240">
    <property type="entry name" value="rSAM_sf"/>
</dbReference>
<feature type="binding site" evidence="12">
    <location>
        <position position="297"/>
    </location>
    <ligand>
        <name>[4Fe-4S] cluster</name>
        <dbReference type="ChEBI" id="CHEBI:49883"/>
        <label>2</label>
        <note>4Fe-4S-substrate</note>
    </ligand>
</feature>
<dbReference type="EMBL" id="JAEUWV010000014">
    <property type="protein sequence ID" value="MCO6395042.1"/>
    <property type="molecule type" value="Genomic_DNA"/>
</dbReference>
<feature type="binding site" evidence="12">
    <location>
        <position position="61"/>
    </location>
    <ligand>
        <name>[4Fe-4S] cluster</name>
        <dbReference type="ChEBI" id="CHEBI:49883"/>
        <label>1</label>
        <note>4Fe-4S-S-AdoMet</note>
    </ligand>
</feature>
<dbReference type="InterPro" id="IPR050105">
    <property type="entry name" value="MoCo_biosynth_MoaA/MoaC"/>
</dbReference>
<dbReference type="SMART" id="SM00729">
    <property type="entry name" value="Elp3"/>
    <property type="match status" value="1"/>
</dbReference>
<dbReference type="GO" id="GO:0006777">
    <property type="term" value="P:Mo-molybdopterin cofactor biosynthetic process"/>
    <property type="evidence" value="ECO:0007669"/>
    <property type="project" value="UniProtKB-UniRule"/>
</dbReference>
<dbReference type="InterPro" id="IPR040064">
    <property type="entry name" value="MoaA-like"/>
</dbReference>
<dbReference type="SUPFAM" id="SSF102114">
    <property type="entry name" value="Radical SAM enzymes"/>
    <property type="match status" value="1"/>
</dbReference>
<dbReference type="SFLD" id="SFLDG01386">
    <property type="entry name" value="main_SPASM_domain-containing"/>
    <property type="match status" value="1"/>
</dbReference>
<evidence type="ECO:0000313" key="15">
    <source>
        <dbReference type="EMBL" id="MCO6395042.1"/>
    </source>
</evidence>
<keyword evidence="8 12" id="KW-0342">GTP-binding</keyword>
<dbReference type="Gene3D" id="3.20.20.70">
    <property type="entry name" value="Aldolase class I"/>
    <property type="match status" value="1"/>
</dbReference>
<dbReference type="SFLD" id="SFLDG01067">
    <property type="entry name" value="SPASM/twitch_domain_containing"/>
    <property type="match status" value="1"/>
</dbReference>
<dbReference type="PROSITE" id="PS51918">
    <property type="entry name" value="RADICAL_SAM"/>
    <property type="match status" value="1"/>
</dbReference>
<feature type="compositionally biased region" description="Low complexity" evidence="13">
    <location>
        <begin position="1"/>
        <end position="17"/>
    </location>
</feature>
<dbReference type="InterPro" id="IPR013785">
    <property type="entry name" value="Aldolase_TIM"/>
</dbReference>
<dbReference type="SFLD" id="SFLDG01383">
    <property type="entry name" value="cyclic_pyranopterin_phosphate"/>
    <property type="match status" value="1"/>
</dbReference>
<dbReference type="PANTHER" id="PTHR22960:SF0">
    <property type="entry name" value="MOLYBDENUM COFACTOR BIOSYNTHESIS PROTEIN 1"/>
    <property type="match status" value="1"/>
</dbReference>
<dbReference type="InterPro" id="IPR007197">
    <property type="entry name" value="rSAM"/>
</dbReference>
<evidence type="ECO:0000256" key="4">
    <source>
        <dbReference type="ARBA" id="ARBA00022723"/>
    </source>
</evidence>
<evidence type="ECO:0000256" key="3">
    <source>
        <dbReference type="ARBA" id="ARBA00022691"/>
    </source>
</evidence>
<gene>
    <name evidence="12 15" type="primary">moaA</name>
    <name evidence="15" type="ORF">JMN37_08685</name>
</gene>
<evidence type="ECO:0000256" key="9">
    <source>
        <dbReference type="ARBA" id="ARBA00023150"/>
    </source>
</evidence>
<feature type="binding site" evidence="12">
    <location>
        <position position="314"/>
    </location>
    <ligand>
        <name>[4Fe-4S] cluster</name>
        <dbReference type="ChEBI" id="CHEBI:49883"/>
        <label>2</label>
        <note>4Fe-4S-substrate</note>
    </ligand>
</feature>
<keyword evidence="4 12" id="KW-0479">Metal-binding</keyword>
<comment type="similarity">
    <text evidence="12">Belongs to the radical SAM superfamily. MoaA family.</text>
</comment>
<keyword evidence="10 12" id="KW-0456">Lyase</keyword>
<feature type="binding site" evidence="12">
    <location>
        <position position="57"/>
    </location>
    <ligand>
        <name>[4Fe-4S] cluster</name>
        <dbReference type="ChEBI" id="CHEBI:49883"/>
        <label>1</label>
        <note>4Fe-4S-S-AdoMet</note>
    </ligand>
</feature>
<proteinExistence type="inferred from homology"/>
<dbReference type="GO" id="GO:0046872">
    <property type="term" value="F:metal ion binding"/>
    <property type="evidence" value="ECO:0007669"/>
    <property type="project" value="UniProtKB-KW"/>
</dbReference>
<dbReference type="InterPro" id="IPR006638">
    <property type="entry name" value="Elp3/MiaA/NifB-like_rSAM"/>
</dbReference>
<comment type="function">
    <text evidence="12">Catalyzes the cyclization of GTP to (8S)-3',8-cyclo-7,8-dihydroguanosine 5'-triphosphate.</text>
</comment>
<evidence type="ECO:0000256" key="1">
    <source>
        <dbReference type="ARBA" id="ARBA00012167"/>
    </source>
</evidence>
<dbReference type="SFLD" id="SFLDS00029">
    <property type="entry name" value="Radical_SAM"/>
    <property type="match status" value="1"/>
</dbReference>
<evidence type="ECO:0000256" key="8">
    <source>
        <dbReference type="ARBA" id="ARBA00023134"/>
    </source>
</evidence>
<feature type="binding site" evidence="12">
    <location>
        <position position="105"/>
    </location>
    <ligand>
        <name>S-adenosyl-L-methionine</name>
        <dbReference type="ChEBI" id="CHEBI:59789"/>
    </ligand>
</feature>
<protein>
    <recommendedName>
        <fullName evidence="1 12">GTP 3',8-cyclase</fullName>
        <ecNumber evidence="1 12">4.1.99.22</ecNumber>
    </recommendedName>
    <alternativeName>
        <fullName evidence="12">Molybdenum cofactor biosynthesis protein A</fullName>
    </alternativeName>
</protein>
<feature type="binding site" evidence="12">
    <location>
        <begin position="302"/>
        <end position="304"/>
    </location>
    <ligand>
        <name>GTP</name>
        <dbReference type="ChEBI" id="CHEBI:37565"/>
    </ligand>
</feature>
<evidence type="ECO:0000256" key="12">
    <source>
        <dbReference type="HAMAP-Rule" id="MF_01225"/>
    </source>
</evidence>
<accession>A0AAW5HXH4</accession>
<evidence type="ECO:0000313" key="16">
    <source>
        <dbReference type="Proteomes" id="UP001205920"/>
    </source>
</evidence>
<comment type="cofactor">
    <cofactor evidence="12">
        <name>[4Fe-4S] cluster</name>
        <dbReference type="ChEBI" id="CHEBI:49883"/>
    </cofactor>
    <text evidence="12">Binds 2 [4Fe-4S] clusters. Binds 1 [4Fe-4S] cluster coordinated with 3 cysteines and an exchangeable S-adenosyl-L-methionine and 1 [4Fe-4S] cluster coordinated with 3 cysteines and the GTP-derived substrate.</text>
</comment>
<dbReference type="EC" id="4.1.99.22" evidence="1 12"/>
<reference evidence="15 16" key="1">
    <citation type="submission" date="2021-01" db="EMBL/GenBank/DDBJ databases">
        <title>Identification and Characterization of Corynebacterium sp.</title>
        <authorList>
            <person name="Luo Q."/>
            <person name="Qu P."/>
            <person name="Chen Q."/>
        </authorList>
    </citation>
    <scope>NUCLEOTIDE SEQUENCE [LARGE SCALE GENOMIC DNA]</scope>
    <source>
        <strain evidence="15 16">MC-18</strain>
    </source>
</reference>
<feature type="binding site" evidence="12">
    <location>
        <position position="64"/>
    </location>
    <ligand>
        <name>[4Fe-4S] cluster</name>
        <dbReference type="ChEBI" id="CHEBI:49883"/>
        <label>1</label>
        <note>4Fe-4S-S-AdoMet</note>
    </ligand>
</feature>
<keyword evidence="6 12" id="KW-0408">Iron</keyword>
<keyword evidence="2 12" id="KW-0004">4Fe-4S</keyword>
<dbReference type="PANTHER" id="PTHR22960">
    <property type="entry name" value="MOLYBDOPTERIN COFACTOR SYNTHESIS PROTEIN A"/>
    <property type="match status" value="1"/>
</dbReference>
<keyword evidence="9 12" id="KW-0501">Molybdenum cofactor biosynthesis</keyword>
<feature type="region of interest" description="Disordered" evidence="13">
    <location>
        <begin position="1"/>
        <end position="42"/>
    </location>
</feature>
<feature type="binding site" evidence="12">
    <location>
        <position position="160"/>
    </location>
    <ligand>
        <name>S-adenosyl-L-methionine</name>
        <dbReference type="ChEBI" id="CHEBI:59789"/>
    </ligand>
</feature>
<dbReference type="NCBIfam" id="TIGR02666">
    <property type="entry name" value="moaA"/>
    <property type="match status" value="1"/>
</dbReference>
<evidence type="ECO:0000256" key="11">
    <source>
        <dbReference type="ARBA" id="ARBA00048697"/>
    </source>
</evidence>
<feature type="binding site" evidence="12">
    <location>
        <position position="300"/>
    </location>
    <ligand>
        <name>[4Fe-4S] cluster</name>
        <dbReference type="ChEBI" id="CHEBI:49883"/>
        <label>2</label>
        <note>4Fe-4S-substrate</note>
    </ligand>
</feature>
<feature type="binding site" evidence="12">
    <location>
        <position position="136"/>
    </location>
    <ligand>
        <name>GTP</name>
        <dbReference type="ChEBI" id="CHEBI:37565"/>
    </ligand>
</feature>
<evidence type="ECO:0000256" key="7">
    <source>
        <dbReference type="ARBA" id="ARBA00023014"/>
    </source>
</evidence>
<comment type="subunit">
    <text evidence="12">Monomer and homodimer.</text>
</comment>
<name>A0AAW5HXH4_9CORY</name>
<dbReference type="CDD" id="cd01335">
    <property type="entry name" value="Radical_SAM"/>
    <property type="match status" value="1"/>
</dbReference>
<evidence type="ECO:0000256" key="10">
    <source>
        <dbReference type="ARBA" id="ARBA00023239"/>
    </source>
</evidence>
<dbReference type="Pfam" id="PF04055">
    <property type="entry name" value="Radical_SAM"/>
    <property type="match status" value="1"/>
</dbReference>
<evidence type="ECO:0000256" key="5">
    <source>
        <dbReference type="ARBA" id="ARBA00022741"/>
    </source>
</evidence>
<dbReference type="GO" id="GO:1904047">
    <property type="term" value="F:S-adenosyl-L-methionine binding"/>
    <property type="evidence" value="ECO:0007669"/>
    <property type="project" value="UniProtKB-UniRule"/>
</dbReference>
<comment type="caution">
    <text evidence="15">The sequence shown here is derived from an EMBL/GenBank/DDBJ whole genome shotgun (WGS) entry which is preliminary data.</text>
</comment>
<dbReference type="AlphaFoldDB" id="A0AAW5HXH4"/>
<dbReference type="GO" id="GO:0005525">
    <property type="term" value="F:GTP binding"/>
    <property type="evidence" value="ECO:0007669"/>
    <property type="project" value="UniProtKB-UniRule"/>
</dbReference>
<comment type="pathway">
    <text evidence="12">Cofactor biosynthesis; molybdopterin biosynthesis.</text>
</comment>
<dbReference type="CDD" id="cd21117">
    <property type="entry name" value="Twitch_MoaA"/>
    <property type="match status" value="1"/>
</dbReference>
<dbReference type="RefSeq" id="WP_252931764.1">
    <property type="nucleotide sequence ID" value="NZ_JAEUWV010000014.1"/>
</dbReference>
<dbReference type="InterPro" id="IPR013483">
    <property type="entry name" value="MoaA"/>
</dbReference>
<feature type="binding site" evidence="12">
    <location>
        <position position="63"/>
    </location>
    <ligand>
        <name>S-adenosyl-L-methionine</name>
        <dbReference type="ChEBI" id="CHEBI:59789"/>
    </ligand>
</feature>
<dbReference type="PROSITE" id="PS01305">
    <property type="entry name" value="MOAA_NIFB_PQQE"/>
    <property type="match status" value="1"/>
</dbReference>
<dbReference type="GO" id="GO:0051539">
    <property type="term" value="F:4 iron, 4 sulfur cluster binding"/>
    <property type="evidence" value="ECO:0007669"/>
    <property type="project" value="UniProtKB-UniRule"/>
</dbReference>
<dbReference type="GO" id="GO:0061799">
    <property type="term" value="F:cyclic pyranopterin monophosphate synthase activity"/>
    <property type="evidence" value="ECO:0007669"/>
    <property type="project" value="TreeGrafter"/>
</dbReference>
<feature type="binding site" evidence="12">
    <location>
        <position position="197"/>
    </location>
    <ligand>
        <name>GTP</name>
        <dbReference type="ChEBI" id="CHEBI:37565"/>
    </ligand>
</feature>
<sequence length="372" mass="40624">MPIHLPLASPLASRAASDGPLAPNASLDPGEQPAPRTLDDRFGRTARDLRVSLTDRCNLRCTYCMPAEGLEWMPTEEALTDEETIRLIRLAVEHLGIRQVRFTGGEPLLRRSLERIISETKTMRTDEGVAPSTAVTTNALGLARRAQGLADAGLDRVNVSLDTTDRGLYAQLTRRDRIDDVFAGIDAAVEAGLQPVKVNAVVMPGINEDGVTDLVRFALERGLQLRFIEQMPLGPREQWKRTDMVTAHDLVERLRHDFTLAPAVEPRGSAPAALWDVTDGTRSGKLGIIASVTHPFCGACDRTRLTTDGSIRSCLFSKAADEVSLRDVMRGGASDAELADLWSKAMWLKKPGHGIDDEGFLQPERLMSEIGG</sequence>
<feature type="binding site" evidence="12">
    <location>
        <position position="50"/>
    </location>
    <ligand>
        <name>GTP</name>
        <dbReference type="ChEBI" id="CHEBI:37565"/>
    </ligand>
</feature>
<feature type="binding site" evidence="12">
    <location>
        <position position="101"/>
    </location>
    <ligand>
        <name>GTP</name>
        <dbReference type="ChEBI" id="CHEBI:37565"/>
    </ligand>
</feature>
<dbReference type="HAMAP" id="MF_01225_B">
    <property type="entry name" value="MoaA_B"/>
    <property type="match status" value="1"/>
</dbReference>
<keyword evidence="3 12" id="KW-0949">S-adenosyl-L-methionine</keyword>
<keyword evidence="16" id="KW-1185">Reference proteome</keyword>
<dbReference type="Pfam" id="PF06463">
    <property type="entry name" value="Mob_synth_C"/>
    <property type="match status" value="1"/>
</dbReference>
<feature type="binding site" evidence="12">
    <location>
        <position position="231"/>
    </location>
    <ligand>
        <name>S-adenosyl-L-methionine</name>
        <dbReference type="ChEBI" id="CHEBI:59789"/>
    </ligand>
</feature>